<accession>A0A250J4I9</accession>
<organism evidence="1 2">
    <name type="scientific">Cystobacter fuscus</name>
    <dbReference type="NCBI Taxonomy" id="43"/>
    <lineage>
        <taxon>Bacteria</taxon>
        <taxon>Pseudomonadati</taxon>
        <taxon>Myxococcota</taxon>
        <taxon>Myxococcia</taxon>
        <taxon>Myxococcales</taxon>
        <taxon>Cystobacterineae</taxon>
        <taxon>Archangiaceae</taxon>
        <taxon>Cystobacter</taxon>
    </lineage>
</organism>
<reference evidence="1 2" key="1">
    <citation type="submission" date="2017-06" db="EMBL/GenBank/DDBJ databases">
        <title>Sequencing and comparative analysis of myxobacterial genomes.</title>
        <authorList>
            <person name="Rupp O."/>
            <person name="Goesmann A."/>
            <person name="Sogaard-Andersen L."/>
        </authorList>
    </citation>
    <scope>NUCLEOTIDE SEQUENCE [LARGE SCALE GENOMIC DNA]</scope>
    <source>
        <strain evidence="1 2">DSM 52655</strain>
    </source>
</reference>
<name>A0A250J4I9_9BACT</name>
<evidence type="ECO:0000313" key="1">
    <source>
        <dbReference type="EMBL" id="ATB38874.1"/>
    </source>
</evidence>
<evidence type="ECO:0000313" key="2">
    <source>
        <dbReference type="Proteomes" id="UP000217257"/>
    </source>
</evidence>
<sequence length="77" mass="6931">MAAGAGLVAGAAGLAAGGTWGTAPNACVFWIEGATGAAGGARGATGAICGTWGTEGTAPKACVVVGAGASDPPAFVP</sequence>
<protein>
    <submittedName>
        <fullName evidence="1">Uncharacterized protein</fullName>
    </submittedName>
</protein>
<dbReference type="Proteomes" id="UP000217257">
    <property type="component" value="Chromosome"/>
</dbReference>
<dbReference type="KEGG" id="cfus:CYFUS_004309"/>
<dbReference type="AlphaFoldDB" id="A0A250J4I9"/>
<dbReference type="EMBL" id="CP022098">
    <property type="protein sequence ID" value="ATB38874.1"/>
    <property type="molecule type" value="Genomic_DNA"/>
</dbReference>
<gene>
    <name evidence="1" type="ORF">CYFUS_004309</name>
</gene>
<proteinExistence type="predicted"/>